<feature type="transmembrane region" description="Helical" evidence="1">
    <location>
        <begin position="89"/>
        <end position="108"/>
    </location>
</feature>
<proteinExistence type="predicted"/>
<evidence type="ECO:0000256" key="1">
    <source>
        <dbReference type="SAM" id="Phobius"/>
    </source>
</evidence>
<feature type="transmembrane region" description="Helical" evidence="1">
    <location>
        <begin position="184"/>
        <end position="204"/>
    </location>
</feature>
<feature type="transmembrane region" description="Helical" evidence="1">
    <location>
        <begin position="21"/>
        <end position="39"/>
    </location>
</feature>
<dbReference type="RefSeq" id="WP_050531359.1">
    <property type="nucleotide sequence ID" value="NZ_AQQZ01000005.1"/>
</dbReference>
<comment type="caution">
    <text evidence="2">The sequence shown here is derived from an EMBL/GenBank/DDBJ whole genome shotgun (WGS) entry which is preliminary data.</text>
</comment>
<dbReference type="EMBL" id="AQQZ01000005">
    <property type="protein sequence ID" value="KNG93389.1"/>
    <property type="molecule type" value="Genomic_DNA"/>
</dbReference>
<feature type="transmembrane region" description="Helical" evidence="1">
    <location>
        <begin position="59"/>
        <end position="77"/>
    </location>
</feature>
<evidence type="ECO:0000313" key="3">
    <source>
        <dbReference type="Proteomes" id="UP000036938"/>
    </source>
</evidence>
<organism evidence="2 3">
    <name type="scientific">Pseudaestuariivita atlantica</name>
    <dbReference type="NCBI Taxonomy" id="1317121"/>
    <lineage>
        <taxon>Bacteria</taxon>
        <taxon>Pseudomonadati</taxon>
        <taxon>Pseudomonadota</taxon>
        <taxon>Alphaproteobacteria</taxon>
        <taxon>Rhodobacterales</taxon>
        <taxon>Paracoccaceae</taxon>
        <taxon>Pseudaestuariivita</taxon>
    </lineage>
</organism>
<keyword evidence="3" id="KW-1185">Reference proteome</keyword>
<dbReference type="AlphaFoldDB" id="A0A0L1JNQ1"/>
<name>A0A0L1JNQ1_9RHOB</name>
<keyword evidence="1" id="KW-1133">Transmembrane helix</keyword>
<gene>
    <name evidence="2" type="ORF">ATO11_13230</name>
</gene>
<dbReference type="PATRIC" id="fig|1317121.7.peg.3358"/>
<dbReference type="OrthoDB" id="7738422at2"/>
<dbReference type="Proteomes" id="UP000036938">
    <property type="component" value="Unassembled WGS sequence"/>
</dbReference>
<accession>A0A0L1JNQ1</accession>
<protein>
    <submittedName>
        <fullName evidence="2">Membrane protein</fullName>
    </submittedName>
</protein>
<keyword evidence="1" id="KW-0472">Membrane</keyword>
<keyword evidence="1" id="KW-0812">Transmembrane</keyword>
<dbReference type="STRING" id="1317121.ATO11_13230"/>
<feature type="transmembrane region" description="Helical" evidence="1">
    <location>
        <begin position="128"/>
        <end position="148"/>
    </location>
</feature>
<feature type="transmembrane region" description="Helical" evidence="1">
    <location>
        <begin position="224"/>
        <end position="243"/>
    </location>
</feature>
<evidence type="ECO:0000313" key="2">
    <source>
        <dbReference type="EMBL" id="KNG93389.1"/>
    </source>
</evidence>
<reference evidence="2 3" key="1">
    <citation type="journal article" date="2015" name="Int. J. Syst. Evol. Microbiol.">
        <title>Aestuariivita atlantica sp. nov., isolated from deep sea sediment of the Atlantic Ocean.</title>
        <authorList>
            <person name="Li G."/>
            <person name="Lai Q."/>
            <person name="Du Y."/>
            <person name="Liu X."/>
            <person name="Sun F."/>
            <person name="Shao Z."/>
        </authorList>
    </citation>
    <scope>NUCLEOTIDE SEQUENCE [LARGE SCALE GENOMIC DNA]</scope>
    <source>
        <strain evidence="2 3">22II-S11-z3</strain>
    </source>
</reference>
<sequence length="263" mass="28680">MALIICAPSAFLTPAGTEPSFLVTMAAIIAAVLIFIEYYSESPSIVEFRNAPPYNRLRYFGVATMLLALTLMAKHDIAPTQATQAMHSIGTILGSALDFPFSPVRLVVLMMPDSAPAWLLFDIRAAASISYIASLVLLMSFIVSVRVLDWPVRSGAFNVWINLPLFDPTAGGDVLHRLKRDASINIALGLLLPFLIPAVVKLTSNLIDPMMLADPSTLIWTTTAWAFLPSSMIMRGIAMGRVAELIEEKRKETYAQSEEAAHA</sequence>